<dbReference type="Pfam" id="PF04563">
    <property type="entry name" value="RNA_pol_Rpb2_1"/>
    <property type="match status" value="1"/>
</dbReference>
<evidence type="ECO:0000256" key="5">
    <source>
        <dbReference type="ARBA" id="ARBA00023163"/>
    </source>
</evidence>
<keyword evidence="3" id="KW-0808">Transferase</keyword>
<keyword evidence="2" id="KW-0240">DNA-directed RNA polymerase</keyword>
<comment type="caution">
    <text evidence="7">The sequence shown here is derived from an EMBL/GenBank/DDBJ whole genome shotgun (WGS) entry which is preliminary data.</text>
</comment>
<evidence type="ECO:0000259" key="6">
    <source>
        <dbReference type="Pfam" id="PF04563"/>
    </source>
</evidence>
<organism evidence="7">
    <name type="scientific">marine sediment metagenome</name>
    <dbReference type="NCBI Taxonomy" id="412755"/>
    <lineage>
        <taxon>unclassified sequences</taxon>
        <taxon>metagenomes</taxon>
        <taxon>ecological metagenomes</taxon>
    </lineage>
</organism>
<dbReference type="EMBL" id="BART01033941">
    <property type="protein sequence ID" value="GAH12753.1"/>
    <property type="molecule type" value="Genomic_DNA"/>
</dbReference>
<feature type="domain" description="RNA polymerase beta subunit protrusion" evidence="6">
    <location>
        <begin position="36"/>
        <end position="126"/>
    </location>
</feature>
<reference evidence="7" key="1">
    <citation type="journal article" date="2014" name="Front. Microbiol.">
        <title>High frequency of phylogenetically diverse reductive dehalogenase-homologous genes in deep subseafloor sedimentary metagenomes.</title>
        <authorList>
            <person name="Kawai M."/>
            <person name="Futagami T."/>
            <person name="Toyoda A."/>
            <person name="Takaki Y."/>
            <person name="Nishi S."/>
            <person name="Hori S."/>
            <person name="Arai W."/>
            <person name="Tsubouchi T."/>
            <person name="Morono Y."/>
            <person name="Uchiyama I."/>
            <person name="Ito T."/>
            <person name="Fujiyama A."/>
            <person name="Inagaki F."/>
            <person name="Takami H."/>
        </authorList>
    </citation>
    <scope>NUCLEOTIDE SEQUENCE</scope>
    <source>
        <strain evidence="7">Expedition CK06-06</strain>
    </source>
</reference>
<dbReference type="Gene3D" id="3.90.1100.10">
    <property type="match status" value="1"/>
</dbReference>
<dbReference type="SUPFAM" id="SSF64484">
    <property type="entry name" value="beta and beta-prime subunits of DNA dependent RNA-polymerase"/>
    <property type="match status" value="1"/>
</dbReference>
<evidence type="ECO:0000256" key="4">
    <source>
        <dbReference type="ARBA" id="ARBA00022695"/>
    </source>
</evidence>
<dbReference type="GO" id="GO:0003677">
    <property type="term" value="F:DNA binding"/>
    <property type="evidence" value="ECO:0007669"/>
    <property type="project" value="InterPro"/>
</dbReference>
<dbReference type="GO" id="GO:0000428">
    <property type="term" value="C:DNA-directed RNA polymerase complex"/>
    <property type="evidence" value="ECO:0007669"/>
    <property type="project" value="UniProtKB-KW"/>
</dbReference>
<keyword evidence="5" id="KW-0804">Transcription</keyword>
<proteinExistence type="predicted"/>
<evidence type="ECO:0000313" key="7">
    <source>
        <dbReference type="EMBL" id="GAH12753.1"/>
    </source>
</evidence>
<dbReference type="AlphaFoldDB" id="X1EVU8"/>
<gene>
    <name evidence="7" type="ORF">S01H4_58156</name>
</gene>
<evidence type="ECO:0000256" key="1">
    <source>
        <dbReference type="ARBA" id="ARBA00012418"/>
    </source>
</evidence>
<evidence type="ECO:0000256" key="2">
    <source>
        <dbReference type="ARBA" id="ARBA00022478"/>
    </source>
</evidence>
<dbReference type="GO" id="GO:0003899">
    <property type="term" value="F:DNA-directed RNA polymerase activity"/>
    <property type="evidence" value="ECO:0007669"/>
    <property type="project" value="UniProtKB-EC"/>
</dbReference>
<keyword evidence="4" id="KW-0548">Nucleotidyltransferase</keyword>
<accession>X1EVU8</accession>
<dbReference type="GO" id="GO:0006351">
    <property type="term" value="P:DNA-templated transcription"/>
    <property type="evidence" value="ECO:0007669"/>
    <property type="project" value="InterPro"/>
</dbReference>
<evidence type="ECO:0000256" key="3">
    <source>
        <dbReference type="ARBA" id="ARBA00022679"/>
    </source>
</evidence>
<protein>
    <recommendedName>
        <fullName evidence="1">DNA-directed RNA polymerase</fullName>
        <ecNumber evidence="1">2.7.7.6</ecNumber>
    </recommendedName>
</protein>
<dbReference type="EC" id="2.7.7.6" evidence="1"/>
<name>X1EVU8_9ZZZZ</name>
<feature type="non-terminal residue" evidence="7">
    <location>
        <position position="1"/>
    </location>
</feature>
<sequence length="136" mass="15408">EQGQLLRSYIGFTKFTRDLVESYDYRIAGFINTVKETKIKIDHNGNEYTLSFNVEIHKPTLSVGTKKGTKYIPMTPLQARQQKLTYGADMFLKFILTKVKDEVFLEELETNMGKLPVMIGSNLDNMASKGSFTGIA</sequence>
<dbReference type="InterPro" id="IPR007644">
    <property type="entry name" value="RNA_pol_bsu_protrusion"/>
</dbReference>